<feature type="domain" description="FBD" evidence="1">
    <location>
        <begin position="24"/>
        <end position="66"/>
    </location>
</feature>
<name>A0AAU9SSM4_THLAR</name>
<reference evidence="2 3" key="1">
    <citation type="submission" date="2022-03" db="EMBL/GenBank/DDBJ databases">
        <authorList>
            <person name="Nunn A."/>
            <person name="Chopra R."/>
            <person name="Nunn A."/>
            <person name="Contreras Garrido A."/>
        </authorList>
    </citation>
    <scope>NUCLEOTIDE SEQUENCE [LARGE SCALE GENOMIC DNA]</scope>
</reference>
<evidence type="ECO:0000313" key="3">
    <source>
        <dbReference type="Proteomes" id="UP000836841"/>
    </source>
</evidence>
<accession>A0AAU9SSM4</accession>
<organism evidence="2 3">
    <name type="scientific">Thlaspi arvense</name>
    <name type="common">Field penny-cress</name>
    <dbReference type="NCBI Taxonomy" id="13288"/>
    <lineage>
        <taxon>Eukaryota</taxon>
        <taxon>Viridiplantae</taxon>
        <taxon>Streptophyta</taxon>
        <taxon>Embryophyta</taxon>
        <taxon>Tracheophyta</taxon>
        <taxon>Spermatophyta</taxon>
        <taxon>Magnoliopsida</taxon>
        <taxon>eudicotyledons</taxon>
        <taxon>Gunneridae</taxon>
        <taxon>Pentapetalae</taxon>
        <taxon>rosids</taxon>
        <taxon>malvids</taxon>
        <taxon>Brassicales</taxon>
        <taxon>Brassicaceae</taxon>
        <taxon>Thlaspideae</taxon>
        <taxon>Thlaspi</taxon>
    </lineage>
</organism>
<gene>
    <name evidence="2" type="ORF">TAV2_LOCUS20056</name>
</gene>
<dbReference type="Pfam" id="PF08387">
    <property type="entry name" value="FBD"/>
    <property type="match status" value="1"/>
</dbReference>
<evidence type="ECO:0000313" key="2">
    <source>
        <dbReference type="EMBL" id="CAH2070087.1"/>
    </source>
</evidence>
<dbReference type="Proteomes" id="UP000836841">
    <property type="component" value="Chromosome 6"/>
</dbReference>
<dbReference type="AlphaFoldDB" id="A0AAU9SSM4"/>
<protein>
    <recommendedName>
        <fullName evidence="1">FBD domain-containing protein</fullName>
    </recommendedName>
</protein>
<dbReference type="EMBL" id="OU466862">
    <property type="protein sequence ID" value="CAH2070087.1"/>
    <property type="molecule type" value="Genomic_DNA"/>
</dbReference>
<proteinExistence type="predicted"/>
<dbReference type="InterPro" id="IPR006566">
    <property type="entry name" value="FBD"/>
</dbReference>
<sequence length="76" mass="9034">MVELVEDRSMRCEKKIEPKVMFATVPRCLLSSLRFVEMTRSISECKGEMELIRYFMKNSTTLEKLELDLYYTTNRA</sequence>
<evidence type="ECO:0000259" key="1">
    <source>
        <dbReference type="Pfam" id="PF08387"/>
    </source>
</evidence>
<keyword evidence="3" id="KW-1185">Reference proteome</keyword>